<feature type="region of interest" description="Disordered" evidence="2">
    <location>
        <begin position="1"/>
        <end position="34"/>
    </location>
</feature>
<sequence length="1258" mass="133156">MSRPTDAARANLRRRPAVVLRAPGGPSSDGNQGTTIVCGALEPLGFRDAQRAWRVQVLPSDPLVSSSSSSSSSSSASTSSTSTTTTGTRRRWTGCGAVIHTGAVPVRRGTDWTGWGEGVSPSSVVPLDEVYWTEGVRTMPELVSASEGRAVASCGCISRGVGCAVCGNALGIERALCSTHALRGPRTNYVFLNSTVSTLEIREEHEGASGSSRLTTRPAGGSSSPASTLALPSTPAAQPSTTRTQINALEALVRQRISEALSPRPPSAIPEPANTTVSNDPDPIDAIPMPIPVHRLARVPPALPPLLADDDMPELQSVSNESADEDDSNDSDDLSDADSDADADDEVFETQIRTMMDEVLDEPVTELPPFPPTNAEMARESVVAFARIERELSRMEEAIQRERGAGAGAGNDNSDSAAGSGHESAVGDRDLQSELEPPRPTPSELLHRMLAEYDQRVQASSDDHDGRDEILGPMRAREGTESTINGADPLSVPARILPAPELNFGASTATAAVDGTIDWYSRPAVAGSLWRSVANALGTDHEQDVDTTTAPPALGLFNDDSDDDGDDNNHSREPELEPTPAPPRPRPPRPRRQRTLRTEAGVREYFGLPQDEDDDQFGDELDVFEEFSEPSTRARARIATSPLRNTFIPTEYYDVDADDSVNPNPNENENSNATASTDTAPSFPDDLVRSLNGFDADMLQNLLDVRAPITPGTAITTAVEDSETGARELIYPTSPPGVLRAGETPPFVPASESPEAGFSLNAESGPARWRIADDGTIESTTAPNATSIMPTTMESTSPSEPFLPASLLASLDAPLLQSLQEEQLQSGTGSPQGQELTVLQAARFDLTLPPLLQSLQAEQRAVEQTPHPGTAATAADMQSERAAIAAERNRLSDMRTRLAEMRGRLSEMERLHAVVEGQVAEVRAEVRAAVAAAGPAAAAGGAGGPGLVQRLMARSRAAATGTATGPGGQDDDRQTWRGQMVAARIQQVRNARNNQHVIATSRATPTTPTLPVGGTSTNNANTDDAPTSTPATTSAEALDLVRSFQSMVQEQATVLDRVAQVMTRLGDTAGTSGADAAAGGVGDAASAAAAAARASRTSWFTRPRDLPALYRDPATTTTTTAAAAAAAQAAQRVSAEANRRLDRALQEAAAAGDPRTQDRRVQTNASPPNVNVRASAPRDPGPSAVAERAQGILARARNMLDEQRWSRNLWMAETEVWGEGAEDDETETEREPRSQVANARGGLGQQAHPVVRRVVFER</sequence>
<feature type="compositionally biased region" description="Basic and acidic residues" evidence="2">
    <location>
        <begin position="457"/>
        <end position="480"/>
    </location>
</feature>
<evidence type="ECO:0000256" key="2">
    <source>
        <dbReference type="SAM" id="MobiDB-lite"/>
    </source>
</evidence>
<feature type="compositionally biased region" description="Acidic residues" evidence="2">
    <location>
        <begin position="322"/>
        <end position="344"/>
    </location>
</feature>
<gene>
    <name evidence="3" type="ORF">MCHLO_06639</name>
</gene>
<feature type="region of interest" description="Disordered" evidence="2">
    <location>
        <begin position="655"/>
        <end position="686"/>
    </location>
</feature>
<feature type="compositionally biased region" description="Low complexity" evidence="2">
    <location>
        <begin position="410"/>
        <end position="421"/>
    </location>
</feature>
<dbReference type="EMBL" id="DF845436">
    <property type="protein sequence ID" value="GAT49316.1"/>
    <property type="molecule type" value="Genomic_DNA"/>
</dbReference>
<keyword evidence="4" id="KW-1185">Reference proteome</keyword>
<feature type="region of interest" description="Disordered" evidence="2">
    <location>
        <begin position="403"/>
        <end position="442"/>
    </location>
</feature>
<evidence type="ECO:0000313" key="3">
    <source>
        <dbReference type="EMBL" id="GAT49316.1"/>
    </source>
</evidence>
<evidence type="ECO:0000313" key="4">
    <source>
        <dbReference type="Proteomes" id="UP000815677"/>
    </source>
</evidence>
<reference evidence="3" key="1">
    <citation type="submission" date="2014-09" db="EMBL/GenBank/DDBJ databases">
        <title>Genome sequence of the luminous mushroom Mycena chlorophos for searching fungal bioluminescence genes.</title>
        <authorList>
            <person name="Tanaka Y."/>
            <person name="Kasuga D."/>
            <person name="Oba Y."/>
            <person name="Hase S."/>
            <person name="Sato K."/>
            <person name="Oba Y."/>
            <person name="Sakakibara Y."/>
        </authorList>
    </citation>
    <scope>NUCLEOTIDE SEQUENCE</scope>
</reference>
<feature type="compositionally biased region" description="Low complexity" evidence="2">
    <location>
        <begin position="662"/>
        <end position="677"/>
    </location>
</feature>
<feature type="region of interest" description="Disordered" evidence="2">
    <location>
        <begin position="61"/>
        <end position="92"/>
    </location>
</feature>
<accession>A0ABQ0LHG9</accession>
<dbReference type="Proteomes" id="UP000815677">
    <property type="component" value="Unassembled WGS sequence"/>
</dbReference>
<feature type="region of interest" description="Disordered" evidence="2">
    <location>
        <begin position="302"/>
        <end position="344"/>
    </location>
</feature>
<feature type="region of interest" description="Disordered" evidence="2">
    <location>
        <begin position="540"/>
        <end position="616"/>
    </location>
</feature>
<feature type="region of interest" description="Disordered" evidence="2">
    <location>
        <begin position="202"/>
        <end position="242"/>
    </location>
</feature>
<feature type="compositionally biased region" description="Basic residues" evidence="2">
    <location>
        <begin position="586"/>
        <end position="595"/>
    </location>
</feature>
<keyword evidence="1" id="KW-0175">Coiled coil</keyword>
<evidence type="ECO:0000256" key="1">
    <source>
        <dbReference type="SAM" id="Coils"/>
    </source>
</evidence>
<feature type="region of interest" description="Disordered" evidence="2">
    <location>
        <begin position="778"/>
        <end position="800"/>
    </location>
</feature>
<feature type="region of interest" description="Disordered" evidence="2">
    <location>
        <begin position="261"/>
        <end position="283"/>
    </location>
</feature>
<proteinExistence type="predicted"/>
<feature type="region of interest" description="Disordered" evidence="2">
    <location>
        <begin position="1004"/>
        <end position="1031"/>
    </location>
</feature>
<feature type="compositionally biased region" description="Low complexity" evidence="2">
    <location>
        <begin position="218"/>
        <end position="237"/>
    </location>
</feature>
<feature type="coiled-coil region" evidence="1">
    <location>
        <begin position="884"/>
        <end position="911"/>
    </location>
</feature>
<name>A0ABQ0LHG9_MYCCL</name>
<organism evidence="3 4">
    <name type="scientific">Mycena chlorophos</name>
    <name type="common">Agaric fungus</name>
    <name type="synonym">Agaricus chlorophos</name>
    <dbReference type="NCBI Taxonomy" id="658473"/>
    <lineage>
        <taxon>Eukaryota</taxon>
        <taxon>Fungi</taxon>
        <taxon>Dikarya</taxon>
        <taxon>Basidiomycota</taxon>
        <taxon>Agaricomycotina</taxon>
        <taxon>Agaricomycetes</taxon>
        <taxon>Agaricomycetidae</taxon>
        <taxon>Agaricales</taxon>
        <taxon>Marasmiineae</taxon>
        <taxon>Mycenaceae</taxon>
        <taxon>Mycena</taxon>
    </lineage>
</organism>
<feature type="compositionally biased region" description="Low complexity" evidence="2">
    <location>
        <begin position="65"/>
        <end position="86"/>
    </location>
</feature>
<feature type="compositionally biased region" description="Polar residues" evidence="2">
    <location>
        <begin position="778"/>
        <end position="796"/>
    </location>
</feature>
<feature type="region of interest" description="Disordered" evidence="2">
    <location>
        <begin position="457"/>
        <end position="491"/>
    </location>
</feature>
<feature type="region of interest" description="Disordered" evidence="2">
    <location>
        <begin position="1218"/>
        <end position="1258"/>
    </location>
</feature>
<feature type="region of interest" description="Disordered" evidence="2">
    <location>
        <begin position="1146"/>
        <end position="1184"/>
    </location>
</feature>
<protein>
    <submittedName>
        <fullName evidence="3">Uncharacterized protein</fullName>
    </submittedName>
</protein>